<reference evidence="1 2" key="1">
    <citation type="submission" date="2021-06" db="EMBL/GenBank/DDBJ databases">
        <authorList>
            <person name="Palmer J.M."/>
        </authorList>
    </citation>
    <scope>NUCLEOTIDE SEQUENCE [LARGE SCALE GENOMIC DNA]</scope>
    <source>
        <strain evidence="1 2">XC_2019</strain>
        <tissue evidence="1">Muscle</tissue>
    </source>
</reference>
<protein>
    <submittedName>
        <fullName evidence="1">Uncharacterized protein</fullName>
    </submittedName>
</protein>
<comment type="caution">
    <text evidence="1">The sequence shown here is derived from an EMBL/GenBank/DDBJ whole genome shotgun (WGS) entry which is preliminary data.</text>
</comment>
<feature type="non-terminal residue" evidence="1">
    <location>
        <position position="100"/>
    </location>
</feature>
<name>A0ABV0S2J3_9TELE</name>
<proteinExistence type="predicted"/>
<gene>
    <name evidence="1" type="ORF">XENOCAPTIV_018697</name>
</gene>
<dbReference type="EMBL" id="JAHRIN010067611">
    <property type="protein sequence ID" value="MEQ2214750.1"/>
    <property type="molecule type" value="Genomic_DNA"/>
</dbReference>
<accession>A0ABV0S2J3</accession>
<organism evidence="1 2">
    <name type="scientific">Xenoophorus captivus</name>
    <dbReference type="NCBI Taxonomy" id="1517983"/>
    <lineage>
        <taxon>Eukaryota</taxon>
        <taxon>Metazoa</taxon>
        <taxon>Chordata</taxon>
        <taxon>Craniata</taxon>
        <taxon>Vertebrata</taxon>
        <taxon>Euteleostomi</taxon>
        <taxon>Actinopterygii</taxon>
        <taxon>Neopterygii</taxon>
        <taxon>Teleostei</taxon>
        <taxon>Neoteleostei</taxon>
        <taxon>Acanthomorphata</taxon>
        <taxon>Ovalentaria</taxon>
        <taxon>Atherinomorphae</taxon>
        <taxon>Cyprinodontiformes</taxon>
        <taxon>Goodeidae</taxon>
        <taxon>Xenoophorus</taxon>
    </lineage>
</organism>
<evidence type="ECO:0000313" key="2">
    <source>
        <dbReference type="Proteomes" id="UP001434883"/>
    </source>
</evidence>
<keyword evidence="2" id="KW-1185">Reference proteome</keyword>
<evidence type="ECO:0000313" key="1">
    <source>
        <dbReference type="EMBL" id="MEQ2214750.1"/>
    </source>
</evidence>
<sequence length="100" mass="11059">MSIKHLTDTSWRPSFLHSNSIKILSAAVVFLKNCKQDKTFKDVISDFLPLCSRVPEPSQTASVDAGARSGHRVCSAHGPGPVRFLLLRQNRQLFALALVQ</sequence>
<dbReference type="Proteomes" id="UP001434883">
    <property type="component" value="Unassembled WGS sequence"/>
</dbReference>